<sequence>MSHATTGSASTYLVIDKDTTREVAQERLLDQMYELVDGDHRFAGPSRGLRAVYVRTKGRKIHVPKACKGVAFFNFADLCSRPLAAADYLIIARAFHTVFIHDIPQLGLANLPEVRRMISMIDVFYDCKVKVVVSAAAEPFDLFLDKDQSNAQDEVFSFDRCASRLRDMQSEEYKAVRHSPPMPGSEEAKKVLGDDVSLLQELQISALSEEDIDHIWDHYDADRSDQLTRDELEALLVDISKLRAGHGNVPEAVVNEVFEQMDENHDNGISREEFKKYVTSSGISLWYL</sequence>
<evidence type="ECO:0000313" key="5">
    <source>
        <dbReference type="EMBL" id="CAD8261777.1"/>
    </source>
</evidence>
<keyword evidence="1" id="KW-0547">Nucleotide-binding</keyword>
<dbReference type="PANTHER" id="PTHR12169">
    <property type="entry name" value="ATPASE N2B"/>
    <property type="match status" value="1"/>
</dbReference>
<organism evidence="5">
    <name type="scientific">Pinguiococcus pyrenoidosus</name>
    <dbReference type="NCBI Taxonomy" id="172671"/>
    <lineage>
        <taxon>Eukaryota</taxon>
        <taxon>Sar</taxon>
        <taxon>Stramenopiles</taxon>
        <taxon>Ochrophyta</taxon>
        <taxon>Pinguiophyceae</taxon>
        <taxon>Pinguiochrysidales</taxon>
        <taxon>Pinguiochrysidaceae</taxon>
        <taxon>Pinguiococcus</taxon>
    </lineage>
</organism>
<keyword evidence="3" id="KW-0067">ATP-binding</keyword>
<name>A0A7R9UC94_9STRA</name>
<dbReference type="SUPFAM" id="SSF47473">
    <property type="entry name" value="EF-hand"/>
    <property type="match status" value="1"/>
</dbReference>
<dbReference type="AlphaFoldDB" id="A0A7R9UC94"/>
<dbReference type="SMART" id="SM00054">
    <property type="entry name" value="EFh"/>
    <property type="match status" value="2"/>
</dbReference>
<feature type="domain" description="EF-hand" evidence="4">
    <location>
        <begin position="249"/>
        <end position="284"/>
    </location>
</feature>
<dbReference type="Pfam" id="PF13499">
    <property type="entry name" value="EF-hand_7"/>
    <property type="match status" value="1"/>
</dbReference>
<evidence type="ECO:0000256" key="1">
    <source>
        <dbReference type="ARBA" id="ARBA00022741"/>
    </source>
</evidence>
<evidence type="ECO:0000259" key="4">
    <source>
        <dbReference type="PROSITE" id="PS50222"/>
    </source>
</evidence>
<dbReference type="EMBL" id="HBEA01014739">
    <property type="protein sequence ID" value="CAD8261777.1"/>
    <property type="molecule type" value="Transcribed_RNA"/>
</dbReference>
<dbReference type="GO" id="GO:0005739">
    <property type="term" value="C:mitochondrion"/>
    <property type="evidence" value="ECO:0007669"/>
    <property type="project" value="TreeGrafter"/>
</dbReference>
<protein>
    <recommendedName>
        <fullName evidence="4">EF-hand domain-containing protein</fullName>
    </recommendedName>
</protein>
<keyword evidence="2" id="KW-0106">Calcium</keyword>
<dbReference type="GO" id="GO:0005524">
    <property type="term" value="F:ATP binding"/>
    <property type="evidence" value="ECO:0007669"/>
    <property type="project" value="UniProtKB-KW"/>
</dbReference>
<evidence type="ECO:0000256" key="2">
    <source>
        <dbReference type="ARBA" id="ARBA00022837"/>
    </source>
</evidence>
<dbReference type="CDD" id="cd00051">
    <property type="entry name" value="EFh"/>
    <property type="match status" value="1"/>
</dbReference>
<dbReference type="PANTHER" id="PTHR12169:SF6">
    <property type="entry name" value="AFG1-LIKE ATPASE"/>
    <property type="match status" value="1"/>
</dbReference>
<dbReference type="Gene3D" id="1.10.238.10">
    <property type="entry name" value="EF-hand"/>
    <property type="match status" value="1"/>
</dbReference>
<dbReference type="PROSITE" id="PS00018">
    <property type="entry name" value="EF_HAND_1"/>
    <property type="match status" value="1"/>
</dbReference>
<reference evidence="5" key="1">
    <citation type="submission" date="2021-01" db="EMBL/GenBank/DDBJ databases">
        <authorList>
            <person name="Corre E."/>
            <person name="Pelletier E."/>
            <person name="Niang G."/>
            <person name="Scheremetjew M."/>
            <person name="Finn R."/>
            <person name="Kale V."/>
            <person name="Holt S."/>
            <person name="Cochrane G."/>
            <person name="Meng A."/>
            <person name="Brown T."/>
            <person name="Cohen L."/>
        </authorList>
    </citation>
    <scope>NUCLEOTIDE SEQUENCE</scope>
    <source>
        <strain evidence="5">CCMP2078</strain>
    </source>
</reference>
<dbReference type="GO" id="GO:0005509">
    <property type="term" value="F:calcium ion binding"/>
    <property type="evidence" value="ECO:0007669"/>
    <property type="project" value="InterPro"/>
</dbReference>
<dbReference type="Pfam" id="PF03969">
    <property type="entry name" value="AFG1_ATPase"/>
    <property type="match status" value="1"/>
</dbReference>
<dbReference type="InterPro" id="IPR011992">
    <property type="entry name" value="EF-hand-dom_pair"/>
</dbReference>
<dbReference type="InterPro" id="IPR005654">
    <property type="entry name" value="ATPase_AFG1-like"/>
</dbReference>
<proteinExistence type="predicted"/>
<evidence type="ECO:0000256" key="3">
    <source>
        <dbReference type="ARBA" id="ARBA00022840"/>
    </source>
</evidence>
<dbReference type="InterPro" id="IPR002048">
    <property type="entry name" value="EF_hand_dom"/>
</dbReference>
<dbReference type="InterPro" id="IPR018247">
    <property type="entry name" value="EF_Hand_1_Ca_BS"/>
</dbReference>
<gene>
    <name evidence="5" type="ORF">PPYR1160_LOCUS11279</name>
</gene>
<dbReference type="GO" id="GO:0016887">
    <property type="term" value="F:ATP hydrolysis activity"/>
    <property type="evidence" value="ECO:0007669"/>
    <property type="project" value="InterPro"/>
</dbReference>
<dbReference type="PROSITE" id="PS50222">
    <property type="entry name" value="EF_HAND_2"/>
    <property type="match status" value="2"/>
</dbReference>
<accession>A0A7R9UC94</accession>
<feature type="domain" description="EF-hand" evidence="4">
    <location>
        <begin position="207"/>
        <end position="242"/>
    </location>
</feature>